<protein>
    <submittedName>
        <fullName evidence="5">Tetratricopeptide repeat protein</fullName>
    </submittedName>
</protein>
<dbReference type="EMBL" id="VDUZ01000001">
    <property type="protein sequence ID" value="TXL82187.1"/>
    <property type="molecule type" value="Genomic_DNA"/>
</dbReference>
<dbReference type="SUPFAM" id="SSF46894">
    <property type="entry name" value="C-terminal effector domain of the bipartite response regulators"/>
    <property type="match status" value="1"/>
</dbReference>
<dbReference type="AlphaFoldDB" id="A0A5C8PVD8"/>
<dbReference type="SUPFAM" id="SSF48452">
    <property type="entry name" value="TPR-like"/>
    <property type="match status" value="1"/>
</dbReference>
<dbReference type="Gene3D" id="1.25.40.10">
    <property type="entry name" value="Tetratricopeptide repeat domain"/>
    <property type="match status" value="1"/>
</dbReference>
<feature type="region of interest" description="Disordered" evidence="4">
    <location>
        <begin position="171"/>
        <end position="194"/>
    </location>
</feature>
<accession>A0A5C8PVD8</accession>
<dbReference type="InterPro" id="IPR050498">
    <property type="entry name" value="Ycf3"/>
</dbReference>
<dbReference type="OrthoDB" id="7888886at2"/>
<dbReference type="PANTHER" id="PTHR44858">
    <property type="entry name" value="TETRATRICOPEPTIDE REPEAT PROTEIN 6"/>
    <property type="match status" value="1"/>
</dbReference>
<dbReference type="InterPro" id="IPR036388">
    <property type="entry name" value="WH-like_DNA-bd_sf"/>
</dbReference>
<reference evidence="5 6" key="1">
    <citation type="submission" date="2019-06" db="EMBL/GenBank/DDBJ databases">
        <title>New taxonomy in bacterial strain CC-CFT640, isolated from vineyard.</title>
        <authorList>
            <person name="Lin S.-Y."/>
            <person name="Tsai C.-F."/>
            <person name="Young C.-C."/>
        </authorList>
    </citation>
    <scope>NUCLEOTIDE SEQUENCE [LARGE SCALE GENOMIC DNA]</scope>
    <source>
        <strain evidence="5 6">CC-CFT640</strain>
    </source>
</reference>
<dbReference type="Proteomes" id="UP000321638">
    <property type="component" value="Unassembled WGS sequence"/>
</dbReference>
<name>A0A5C8PVD8_9HYPH</name>
<evidence type="ECO:0000256" key="2">
    <source>
        <dbReference type="ARBA" id="ARBA00022803"/>
    </source>
</evidence>
<dbReference type="Gene3D" id="1.10.10.10">
    <property type="entry name" value="Winged helix-like DNA-binding domain superfamily/Winged helix DNA-binding domain"/>
    <property type="match status" value="1"/>
</dbReference>
<dbReference type="InterPro" id="IPR019734">
    <property type="entry name" value="TPR_rpt"/>
</dbReference>
<keyword evidence="1" id="KW-0677">Repeat</keyword>
<proteinExistence type="predicted"/>
<organism evidence="5 6">
    <name type="scientific">Vineibacter terrae</name>
    <dbReference type="NCBI Taxonomy" id="2586908"/>
    <lineage>
        <taxon>Bacteria</taxon>
        <taxon>Pseudomonadati</taxon>
        <taxon>Pseudomonadota</taxon>
        <taxon>Alphaproteobacteria</taxon>
        <taxon>Hyphomicrobiales</taxon>
        <taxon>Vineibacter</taxon>
    </lineage>
</organism>
<keyword evidence="6" id="KW-1185">Reference proteome</keyword>
<dbReference type="PROSITE" id="PS50005">
    <property type="entry name" value="TPR"/>
    <property type="match status" value="1"/>
</dbReference>
<dbReference type="Pfam" id="PF13432">
    <property type="entry name" value="TPR_16"/>
    <property type="match status" value="2"/>
</dbReference>
<feature type="repeat" description="TPR" evidence="3">
    <location>
        <begin position="468"/>
        <end position="501"/>
    </location>
</feature>
<evidence type="ECO:0000256" key="4">
    <source>
        <dbReference type="SAM" id="MobiDB-lite"/>
    </source>
</evidence>
<sequence length="615" mass="67659">MTRERPFALDLLGPFRIIGPDGRRIEITSKKGIALVAMLAMASEGERTRSWLQDKLWGERQRAQAQGSLRRELTALRRCLNVLPTHLLICEHDRVRLDLGLIKVDARTAAAHADADRGSMLSGEFLEGFDIAGADGFEEWLREQRRALEVQRAGLPASPSGQPLRVISASATGVSDTERPDPAGAAAATSGGERPAAALSVPDLVADSGAPPSLAVLPFANLTGEPDNDYLAEGISEDLIDRLSRLRWLPVIARSSSFLFGAANTDPRAFGRSLGAKYLLEGRLRRVVDRFWLSISLSDTATGYTLSSQRIELSLPHSRDTLDQLVAELVTLLDARIDYAEQTRARNRRPDRPDVNDLIWRGRWHLNKLTREDADIARRLFDDALQLDPNSSEALIQATTCLNYAIWTQRGSANEISEMRRLAQRAIIADPDDGRGHMQAGIAEMWLRQPVRARALLQQAIALNPSLAMAHAQLGCCYNLAGEPERAIAPLKAALRLSPNDVHIFFTFGELAVAHGMLGQWHEAAEHADQSVVRRPGYWYAQVIKINALARTGNPAAAALTLGELMAAKPDFSEKFLTWLPFVDRTWVDGLIDGLRIASSNRISRSNDDAKVVLG</sequence>
<dbReference type="GO" id="GO:0003677">
    <property type="term" value="F:DNA binding"/>
    <property type="evidence" value="ECO:0007669"/>
    <property type="project" value="InterPro"/>
</dbReference>
<dbReference type="InterPro" id="IPR016032">
    <property type="entry name" value="Sig_transdc_resp-reg_C-effctor"/>
</dbReference>
<dbReference type="RefSeq" id="WP_147844889.1">
    <property type="nucleotide sequence ID" value="NZ_VDUZ01000001.1"/>
</dbReference>
<dbReference type="SMART" id="SM00028">
    <property type="entry name" value="TPR"/>
    <property type="match status" value="3"/>
</dbReference>
<evidence type="ECO:0000256" key="3">
    <source>
        <dbReference type="PROSITE-ProRule" id="PRU00339"/>
    </source>
</evidence>
<dbReference type="GO" id="GO:0006355">
    <property type="term" value="P:regulation of DNA-templated transcription"/>
    <property type="evidence" value="ECO:0007669"/>
    <property type="project" value="InterPro"/>
</dbReference>
<gene>
    <name evidence="5" type="ORF">FHP25_00345</name>
</gene>
<dbReference type="PANTHER" id="PTHR44858:SF1">
    <property type="entry name" value="UDP-N-ACETYLGLUCOSAMINE--PEPTIDE N-ACETYLGLUCOSAMINYLTRANSFERASE SPINDLY-RELATED"/>
    <property type="match status" value="1"/>
</dbReference>
<comment type="caution">
    <text evidence="5">The sequence shown here is derived from an EMBL/GenBank/DDBJ whole genome shotgun (WGS) entry which is preliminary data.</text>
</comment>
<evidence type="ECO:0000313" key="6">
    <source>
        <dbReference type="Proteomes" id="UP000321638"/>
    </source>
</evidence>
<evidence type="ECO:0000313" key="5">
    <source>
        <dbReference type="EMBL" id="TXL82187.1"/>
    </source>
</evidence>
<dbReference type="InterPro" id="IPR011990">
    <property type="entry name" value="TPR-like_helical_dom_sf"/>
</dbReference>
<keyword evidence="2 3" id="KW-0802">TPR repeat</keyword>
<evidence type="ECO:0000256" key="1">
    <source>
        <dbReference type="ARBA" id="ARBA00022737"/>
    </source>
</evidence>